<protein>
    <submittedName>
        <fullName evidence="2">GalNAc-alpha-(1-&gt;4)-GalNAc-alpha-(1-&gt;3)-diNAcBac-PP-undecaprenol alpha-1,4-N-acetyl-D-galactosaminyltransferase</fullName>
        <ecNumber evidence="2">2.4.1.292</ecNumber>
    </submittedName>
</protein>
<dbReference type="EC" id="2.4.1.292" evidence="2"/>
<keyword evidence="2" id="KW-0808">Transferase</keyword>
<proteinExistence type="predicted"/>
<sequence length="97" mass="11105">MTSRAEGLPMVLLEAAGYKVPSISFDIQTEPAEIIEDGKTGFLIPPFDLEQMEEKIELLIQKDALRKKFAQQAEKSRQKFALDKIVAQWERLLEEII</sequence>
<dbReference type="SUPFAM" id="SSF53756">
    <property type="entry name" value="UDP-Glycosyltransferase/glycogen phosphorylase"/>
    <property type="match status" value="1"/>
</dbReference>
<dbReference type="Pfam" id="PF00534">
    <property type="entry name" value="Glycos_transf_1"/>
    <property type="match status" value="1"/>
</dbReference>
<dbReference type="AlphaFoldDB" id="A0A6N2TP75"/>
<gene>
    <name evidence="2" type="primary">pglH_1</name>
    <name evidence="2" type="ORF">CNLFYP112_00424</name>
</gene>
<dbReference type="InterPro" id="IPR001296">
    <property type="entry name" value="Glyco_trans_1"/>
</dbReference>
<dbReference type="PANTHER" id="PTHR12526">
    <property type="entry name" value="GLYCOSYLTRANSFERASE"/>
    <property type="match status" value="1"/>
</dbReference>
<evidence type="ECO:0000259" key="1">
    <source>
        <dbReference type="Pfam" id="PF00534"/>
    </source>
</evidence>
<feature type="domain" description="Glycosyl transferase family 1" evidence="1">
    <location>
        <begin position="1"/>
        <end position="75"/>
    </location>
</feature>
<dbReference type="PANTHER" id="PTHR12526:SF630">
    <property type="entry name" value="GLYCOSYLTRANSFERASE"/>
    <property type="match status" value="1"/>
</dbReference>
<dbReference type="Gene3D" id="3.40.50.2000">
    <property type="entry name" value="Glycogen Phosphorylase B"/>
    <property type="match status" value="2"/>
</dbReference>
<keyword evidence="2" id="KW-0328">Glycosyltransferase</keyword>
<accession>A0A6N2TP75</accession>
<reference evidence="2" key="1">
    <citation type="submission" date="2019-11" db="EMBL/GenBank/DDBJ databases">
        <authorList>
            <person name="Feng L."/>
        </authorList>
    </citation>
    <scope>NUCLEOTIDE SEQUENCE</scope>
    <source>
        <strain evidence="2">CnexileLFYP112</strain>
    </source>
</reference>
<evidence type="ECO:0000313" key="2">
    <source>
        <dbReference type="EMBL" id="VYT06453.1"/>
    </source>
</evidence>
<dbReference type="EMBL" id="CACRTG010000012">
    <property type="protein sequence ID" value="VYT06453.1"/>
    <property type="molecule type" value="Genomic_DNA"/>
</dbReference>
<organism evidence="2">
    <name type="scientific">[Clostridium] nexile</name>
    <dbReference type="NCBI Taxonomy" id="29361"/>
    <lineage>
        <taxon>Bacteria</taxon>
        <taxon>Bacillati</taxon>
        <taxon>Bacillota</taxon>
        <taxon>Clostridia</taxon>
        <taxon>Lachnospirales</taxon>
        <taxon>Lachnospiraceae</taxon>
        <taxon>Tyzzerella</taxon>
    </lineage>
</organism>
<name>A0A6N2TP75_9FIRM</name>
<dbReference type="GO" id="GO:0016757">
    <property type="term" value="F:glycosyltransferase activity"/>
    <property type="evidence" value="ECO:0007669"/>
    <property type="project" value="UniProtKB-KW"/>
</dbReference>